<accession>A0A8K0ULQ5</accession>
<sequence length="416" mass="46990">MSLNSPIPEILAMILDHLRDDTPSLTTCTAVSQTWRTYTLPLLFHTQKWTIKSSEGPFSYASLSKLLNEPGNGVAPHVVILEIVSELFRPYMASSRAGRPPNAYLTPSLFASIISPLTSLRTLTLRLVSTLSYPDDDPSGSPRRELHLEQFHVSSMQADGATILAFLRKFTSIGEFIVSHVLLPSGPPDPDDNMPTTLHTILHPDRQLLYPYVSRMKIKAKVPIDLRNCLYDVFFHGSAASSSGPRSLETNFAMSSNPEELFYVGERVHASQMRLERLSLDILDHYIFWAERFIHPSKSLFLNAHDQYYKSSTFTHPQPSSPSRTLVASAPLFPTHAQNPPPDHPRGRRLPILHDATEHPAHLLVRVLRHPGHDPLHVLPLRSRHPPAYHLFRQRHHPTRTRGVPVERRPERAAKV</sequence>
<dbReference type="OrthoDB" id="9994419at2759"/>
<feature type="region of interest" description="Disordered" evidence="1">
    <location>
        <begin position="397"/>
        <end position="416"/>
    </location>
</feature>
<evidence type="ECO:0000256" key="1">
    <source>
        <dbReference type="SAM" id="MobiDB-lite"/>
    </source>
</evidence>
<evidence type="ECO:0008006" key="4">
    <source>
        <dbReference type="Google" id="ProtNLM"/>
    </source>
</evidence>
<proteinExistence type="predicted"/>
<dbReference type="EMBL" id="JAEVFJ010000019">
    <property type="protein sequence ID" value="KAH8099667.1"/>
    <property type="molecule type" value="Genomic_DNA"/>
</dbReference>
<organism evidence="2 3">
    <name type="scientific">Cristinia sonorae</name>
    <dbReference type="NCBI Taxonomy" id="1940300"/>
    <lineage>
        <taxon>Eukaryota</taxon>
        <taxon>Fungi</taxon>
        <taxon>Dikarya</taxon>
        <taxon>Basidiomycota</taxon>
        <taxon>Agaricomycotina</taxon>
        <taxon>Agaricomycetes</taxon>
        <taxon>Agaricomycetidae</taxon>
        <taxon>Agaricales</taxon>
        <taxon>Pleurotineae</taxon>
        <taxon>Stephanosporaceae</taxon>
        <taxon>Cristinia</taxon>
    </lineage>
</organism>
<name>A0A8K0ULQ5_9AGAR</name>
<protein>
    <recommendedName>
        <fullName evidence="4">F-box domain-containing protein</fullName>
    </recommendedName>
</protein>
<evidence type="ECO:0000313" key="3">
    <source>
        <dbReference type="Proteomes" id="UP000813824"/>
    </source>
</evidence>
<reference evidence="2" key="1">
    <citation type="journal article" date="2021" name="New Phytol.">
        <title>Evolutionary innovations through gain and loss of genes in the ectomycorrhizal Boletales.</title>
        <authorList>
            <person name="Wu G."/>
            <person name="Miyauchi S."/>
            <person name="Morin E."/>
            <person name="Kuo A."/>
            <person name="Drula E."/>
            <person name="Varga T."/>
            <person name="Kohler A."/>
            <person name="Feng B."/>
            <person name="Cao Y."/>
            <person name="Lipzen A."/>
            <person name="Daum C."/>
            <person name="Hundley H."/>
            <person name="Pangilinan J."/>
            <person name="Johnson J."/>
            <person name="Barry K."/>
            <person name="LaButti K."/>
            <person name="Ng V."/>
            <person name="Ahrendt S."/>
            <person name="Min B."/>
            <person name="Choi I.G."/>
            <person name="Park H."/>
            <person name="Plett J.M."/>
            <person name="Magnuson J."/>
            <person name="Spatafora J.W."/>
            <person name="Nagy L.G."/>
            <person name="Henrissat B."/>
            <person name="Grigoriev I.V."/>
            <person name="Yang Z.L."/>
            <person name="Xu J."/>
            <person name="Martin F.M."/>
        </authorList>
    </citation>
    <scope>NUCLEOTIDE SEQUENCE</scope>
    <source>
        <strain evidence="2">KKN 215</strain>
    </source>
</reference>
<comment type="caution">
    <text evidence="2">The sequence shown here is derived from an EMBL/GenBank/DDBJ whole genome shotgun (WGS) entry which is preliminary data.</text>
</comment>
<feature type="compositionally biased region" description="Basic and acidic residues" evidence="1">
    <location>
        <begin position="405"/>
        <end position="416"/>
    </location>
</feature>
<gene>
    <name evidence="2" type="ORF">BXZ70DRAFT_241913</name>
</gene>
<keyword evidence="3" id="KW-1185">Reference proteome</keyword>
<dbReference type="AlphaFoldDB" id="A0A8K0ULQ5"/>
<dbReference type="Proteomes" id="UP000813824">
    <property type="component" value="Unassembled WGS sequence"/>
</dbReference>
<evidence type="ECO:0000313" key="2">
    <source>
        <dbReference type="EMBL" id="KAH8099667.1"/>
    </source>
</evidence>